<evidence type="ECO:0000313" key="8">
    <source>
        <dbReference type="Proteomes" id="UP000030645"/>
    </source>
</evidence>
<proteinExistence type="inferred from homology"/>
<sequence>MSATATATPTKSNVSWEELLGSNNWEALLEPELNLSLREFILRCGNFCEATYDAFNSNPISPNCGNSRYGEETFFHDVVLQDASNYQVVAFLYATSGIGDTKKKLFLFSANTELEPWDRQSNWMGFVAVTTDKISQAIGRREVYVVWRGTITTSEWTSNLFQTGPEPAKPLLASDRQTTDRPNFFGIPLKDEPKVHGGWLSIYTSTNLNSIYTTASARDQLHRAIQEIRKKYKGEKLSVVVTGHSLGGSMATLSAFDIAENKIAGDDVLVSAVVFGCPQVGNVEFKELVDSNPKLKILHIHNIRDKVPDTPDWIFPVYIPIQTADLEIDTNRSPYLKSKSILPLETAGDAHNLEANLHVVAWWNGQFKKFDTPKVKRSLALVNKSCRFLVESLKVPEFWWVEKNKGMEYDESTGEWVFDKPPPADQMLKISL</sequence>
<dbReference type="AlphaFoldDB" id="W9RNE2"/>
<dbReference type="GO" id="GO:0016042">
    <property type="term" value="P:lipid catabolic process"/>
    <property type="evidence" value="ECO:0007669"/>
    <property type="project" value="UniProtKB-UniRule"/>
</dbReference>
<keyword evidence="2 5" id="KW-0378">Hydrolase</keyword>
<dbReference type="CDD" id="cd00519">
    <property type="entry name" value="Lipase_3"/>
    <property type="match status" value="1"/>
</dbReference>
<dbReference type="GO" id="GO:0005737">
    <property type="term" value="C:cytoplasm"/>
    <property type="evidence" value="ECO:0007669"/>
    <property type="project" value="UniProtKB-ARBA"/>
</dbReference>
<evidence type="ECO:0000256" key="3">
    <source>
        <dbReference type="ARBA" id="ARBA00022963"/>
    </source>
</evidence>
<dbReference type="FunFam" id="3.40.50.1820:FF:000065">
    <property type="entry name" value="Phospholipase A1-II 3"/>
    <property type="match status" value="1"/>
</dbReference>
<dbReference type="PANTHER" id="PTHR31828">
    <property type="entry name" value="PHOSPHOLIPASE A1-IIGAMMA"/>
    <property type="match status" value="1"/>
</dbReference>
<feature type="domain" description="Fungal lipase-type" evidence="6">
    <location>
        <begin position="144"/>
        <end position="312"/>
    </location>
</feature>
<evidence type="ECO:0000313" key="7">
    <source>
        <dbReference type="EMBL" id="EXC00254.1"/>
    </source>
</evidence>
<dbReference type="InterPro" id="IPR002921">
    <property type="entry name" value="Fungal_lipase-type"/>
</dbReference>
<evidence type="ECO:0000256" key="5">
    <source>
        <dbReference type="RuleBase" id="RU367093"/>
    </source>
</evidence>
<evidence type="ECO:0000256" key="4">
    <source>
        <dbReference type="ARBA" id="ARBA00023098"/>
    </source>
</evidence>
<dbReference type="InterPro" id="IPR029058">
    <property type="entry name" value="AB_hydrolase_fold"/>
</dbReference>
<accession>W9RNE2</accession>
<comment type="similarity">
    <text evidence="1 5">Belongs to the AB hydrolase superfamily. Lipase family.</text>
</comment>
<evidence type="ECO:0000256" key="2">
    <source>
        <dbReference type="ARBA" id="ARBA00022801"/>
    </source>
</evidence>
<dbReference type="KEGG" id="mnt:21393656"/>
<dbReference type="Proteomes" id="UP000030645">
    <property type="component" value="Unassembled WGS sequence"/>
</dbReference>
<keyword evidence="3 5" id="KW-0442">Lipid degradation</keyword>
<dbReference type="Pfam" id="PF01764">
    <property type="entry name" value="Lipase_3"/>
    <property type="match status" value="1"/>
</dbReference>
<dbReference type="GO" id="GO:0008970">
    <property type="term" value="F:phospholipase A1 activity"/>
    <property type="evidence" value="ECO:0007669"/>
    <property type="project" value="UniProtKB-UniRule"/>
</dbReference>
<organism evidence="7 8">
    <name type="scientific">Morus notabilis</name>
    <dbReference type="NCBI Taxonomy" id="981085"/>
    <lineage>
        <taxon>Eukaryota</taxon>
        <taxon>Viridiplantae</taxon>
        <taxon>Streptophyta</taxon>
        <taxon>Embryophyta</taxon>
        <taxon>Tracheophyta</taxon>
        <taxon>Spermatophyta</taxon>
        <taxon>Magnoliopsida</taxon>
        <taxon>eudicotyledons</taxon>
        <taxon>Gunneridae</taxon>
        <taxon>Pentapetalae</taxon>
        <taxon>rosids</taxon>
        <taxon>fabids</taxon>
        <taxon>Rosales</taxon>
        <taxon>Moraceae</taxon>
        <taxon>Moreae</taxon>
        <taxon>Morus</taxon>
    </lineage>
</organism>
<dbReference type="InterPro" id="IPR033556">
    <property type="entry name" value="PLA"/>
</dbReference>
<gene>
    <name evidence="7" type="ORF">L484_010361</name>
</gene>
<keyword evidence="4 5" id="KW-0443">Lipid metabolism</keyword>
<evidence type="ECO:0000256" key="1">
    <source>
        <dbReference type="ARBA" id="ARBA00010701"/>
    </source>
</evidence>
<dbReference type="EC" id="3.1.1.-" evidence="5"/>
<name>W9RNE2_9ROSA</name>
<keyword evidence="8" id="KW-1185">Reference proteome</keyword>
<reference evidence="8" key="1">
    <citation type="submission" date="2013-01" db="EMBL/GenBank/DDBJ databases">
        <title>Draft Genome Sequence of a Mulberry Tree, Morus notabilis C.K. Schneid.</title>
        <authorList>
            <person name="He N."/>
            <person name="Zhao S."/>
        </authorList>
    </citation>
    <scope>NUCLEOTIDE SEQUENCE</scope>
</reference>
<dbReference type="eggNOG" id="KOG4569">
    <property type="taxonomic scope" value="Eukaryota"/>
</dbReference>
<dbReference type="SUPFAM" id="SSF53474">
    <property type="entry name" value="alpha/beta-Hydrolases"/>
    <property type="match status" value="1"/>
</dbReference>
<dbReference type="EMBL" id="KE345308">
    <property type="protein sequence ID" value="EXC00254.1"/>
    <property type="molecule type" value="Genomic_DNA"/>
</dbReference>
<comment type="function">
    <text evidence="5">Acylhydrolase that catalyzes the hydrolysis of phospholipids at the sn-1 position.</text>
</comment>
<evidence type="ECO:0000259" key="6">
    <source>
        <dbReference type="Pfam" id="PF01764"/>
    </source>
</evidence>
<dbReference type="PANTHER" id="PTHR31828:SF10">
    <property type="entry name" value="PHOSPHOLIPASE A1-IIDELTA"/>
    <property type="match status" value="1"/>
</dbReference>
<dbReference type="Gene3D" id="3.40.50.1820">
    <property type="entry name" value="alpha/beta hydrolase"/>
    <property type="match status" value="1"/>
</dbReference>
<dbReference type="OrthoDB" id="1176674at2759"/>
<protein>
    <recommendedName>
        <fullName evidence="5">Phospholipase A1</fullName>
        <ecNumber evidence="5">3.1.1.-</ecNumber>
    </recommendedName>
</protein>